<dbReference type="Gene3D" id="2.60.40.1890">
    <property type="entry name" value="PCu(A)C copper chaperone"/>
    <property type="match status" value="1"/>
</dbReference>
<sequence>MIEAIKRFRLLEKSLIAALLQLAAAGAVAGEEHVHGATADSASRMLQIHGYARETLPGLSTSAAYLKLSNPTTVERQLISVALASEDSARASLHTTEERDGISRMRPLEKLAIPAGQTVQMSPGGLHVMLEGVQLRAGAEVSLLVHFANGETREVTLPIRSLQAEGQHHHHHHHG</sequence>
<dbReference type="Pfam" id="PF04314">
    <property type="entry name" value="PCuAC"/>
    <property type="match status" value="1"/>
</dbReference>
<dbReference type="SUPFAM" id="SSF110087">
    <property type="entry name" value="DR1885-like metal-binding protein"/>
    <property type="match status" value="1"/>
</dbReference>
<proteinExistence type="predicted"/>
<dbReference type="EMBL" id="LRFG02000003">
    <property type="protein sequence ID" value="PCO04926.1"/>
    <property type="molecule type" value="Genomic_DNA"/>
</dbReference>
<dbReference type="Proteomes" id="UP000218427">
    <property type="component" value="Unassembled WGS sequence"/>
</dbReference>
<dbReference type="PANTHER" id="PTHR36302">
    <property type="entry name" value="BLR7088 PROTEIN"/>
    <property type="match status" value="1"/>
</dbReference>
<reference evidence="2" key="1">
    <citation type="submission" date="2017-08" db="EMBL/GenBank/DDBJ databases">
        <title>Microbulbifer marisrubri sp. nov., a halophilic alphaproteobacterium isolated from marine sediment of the Yellow Sea, China.</title>
        <authorList>
            <person name="Zhang G."/>
            <person name="Xiong Q."/>
        </authorList>
    </citation>
    <scope>NUCLEOTIDE SEQUENCE [LARGE SCALE GENOMIC DNA]</scope>
    <source>
        <strain evidence="2">WRN-8</strain>
    </source>
</reference>
<organism evidence="2 3">
    <name type="scientific">Microbulbifer flavimaris</name>
    <dbReference type="NCBI Taxonomy" id="1781068"/>
    <lineage>
        <taxon>Bacteria</taxon>
        <taxon>Pseudomonadati</taxon>
        <taxon>Pseudomonadota</taxon>
        <taxon>Gammaproteobacteria</taxon>
        <taxon>Cellvibrionales</taxon>
        <taxon>Microbulbiferaceae</taxon>
        <taxon>Microbulbifer</taxon>
    </lineage>
</organism>
<feature type="signal peptide" evidence="1">
    <location>
        <begin position="1"/>
        <end position="29"/>
    </location>
</feature>
<dbReference type="InterPro" id="IPR058248">
    <property type="entry name" value="Lxx211020-like"/>
</dbReference>
<keyword evidence="1" id="KW-0732">Signal</keyword>
<feature type="chain" id="PRO_5047545002" evidence="1">
    <location>
        <begin position="30"/>
        <end position="175"/>
    </location>
</feature>
<protein>
    <submittedName>
        <fullName evidence="2">Copper chaperone PCu(A)C</fullName>
    </submittedName>
</protein>
<evidence type="ECO:0000256" key="1">
    <source>
        <dbReference type="SAM" id="SignalP"/>
    </source>
</evidence>
<evidence type="ECO:0000313" key="3">
    <source>
        <dbReference type="Proteomes" id="UP000218427"/>
    </source>
</evidence>
<accession>A0ABX4HYE2</accession>
<dbReference type="InterPro" id="IPR036182">
    <property type="entry name" value="PCuAC_sf"/>
</dbReference>
<comment type="caution">
    <text evidence="2">The sequence shown here is derived from an EMBL/GenBank/DDBJ whole genome shotgun (WGS) entry which is preliminary data.</text>
</comment>
<dbReference type="RefSeq" id="WP_067084117.1">
    <property type="nucleotide sequence ID" value="NZ_LRFG02000003.1"/>
</dbReference>
<evidence type="ECO:0000313" key="2">
    <source>
        <dbReference type="EMBL" id="PCO04926.1"/>
    </source>
</evidence>
<dbReference type="PANTHER" id="PTHR36302:SF1">
    <property type="entry name" value="COPPER CHAPERONE PCU(A)C"/>
    <property type="match status" value="1"/>
</dbReference>
<dbReference type="InterPro" id="IPR007410">
    <property type="entry name" value="LpqE-like"/>
</dbReference>
<gene>
    <name evidence="2" type="ORF">AWR36_009280</name>
</gene>
<name>A0ABX4HYE2_9GAMM</name>
<keyword evidence="3" id="KW-1185">Reference proteome</keyword>